<feature type="compositionally biased region" description="Basic and acidic residues" evidence="1">
    <location>
        <begin position="68"/>
        <end position="78"/>
    </location>
</feature>
<organism evidence="2 3">
    <name type="scientific">Diploscapter pachys</name>
    <dbReference type="NCBI Taxonomy" id="2018661"/>
    <lineage>
        <taxon>Eukaryota</taxon>
        <taxon>Metazoa</taxon>
        <taxon>Ecdysozoa</taxon>
        <taxon>Nematoda</taxon>
        <taxon>Chromadorea</taxon>
        <taxon>Rhabditida</taxon>
        <taxon>Rhabditina</taxon>
        <taxon>Rhabditomorpha</taxon>
        <taxon>Rhabditoidea</taxon>
        <taxon>Rhabditidae</taxon>
        <taxon>Diploscapter</taxon>
    </lineage>
</organism>
<comment type="caution">
    <text evidence="2">The sequence shown here is derived from an EMBL/GenBank/DDBJ whole genome shotgun (WGS) entry which is preliminary data.</text>
</comment>
<accession>A0A2A2KJZ4</accession>
<evidence type="ECO:0000313" key="3">
    <source>
        <dbReference type="Proteomes" id="UP000218231"/>
    </source>
</evidence>
<evidence type="ECO:0000313" key="2">
    <source>
        <dbReference type="EMBL" id="PAV74183.1"/>
    </source>
</evidence>
<proteinExistence type="predicted"/>
<feature type="region of interest" description="Disordered" evidence="1">
    <location>
        <begin position="1"/>
        <end position="78"/>
    </location>
</feature>
<gene>
    <name evidence="2" type="ORF">WR25_08750</name>
</gene>
<dbReference type="Proteomes" id="UP000218231">
    <property type="component" value="Unassembled WGS sequence"/>
</dbReference>
<dbReference type="EMBL" id="LIAE01008391">
    <property type="protein sequence ID" value="PAV74183.1"/>
    <property type="molecule type" value="Genomic_DNA"/>
</dbReference>
<protein>
    <submittedName>
        <fullName evidence="2">Uncharacterized protein</fullName>
    </submittedName>
</protein>
<evidence type="ECO:0000256" key="1">
    <source>
        <dbReference type="SAM" id="MobiDB-lite"/>
    </source>
</evidence>
<name>A0A2A2KJZ4_9BILA</name>
<feature type="compositionally biased region" description="Basic and acidic residues" evidence="1">
    <location>
        <begin position="17"/>
        <end position="33"/>
    </location>
</feature>
<feature type="compositionally biased region" description="Basic and acidic residues" evidence="1">
    <location>
        <begin position="44"/>
        <end position="58"/>
    </location>
</feature>
<dbReference type="AlphaFoldDB" id="A0A2A2KJZ4"/>
<sequence>MGWCQKRAFRHWQSGRENGEEKNGDGNGRERENGGGVNGSGTGKELDKMKPEAERQGKNEVVNGKYVCDAKRSREAHK</sequence>
<keyword evidence="3" id="KW-1185">Reference proteome</keyword>
<dbReference type="OrthoDB" id="5824934at2759"/>
<reference evidence="2 3" key="1">
    <citation type="journal article" date="2017" name="Curr. Biol.">
        <title>Genome architecture and evolution of a unichromosomal asexual nematode.</title>
        <authorList>
            <person name="Fradin H."/>
            <person name="Zegar C."/>
            <person name="Gutwein M."/>
            <person name="Lucas J."/>
            <person name="Kovtun M."/>
            <person name="Corcoran D."/>
            <person name="Baugh L.R."/>
            <person name="Kiontke K."/>
            <person name="Gunsalus K."/>
            <person name="Fitch D.H."/>
            <person name="Piano F."/>
        </authorList>
    </citation>
    <scope>NUCLEOTIDE SEQUENCE [LARGE SCALE GENOMIC DNA]</scope>
    <source>
        <strain evidence="2">PF1309</strain>
    </source>
</reference>